<accession>A0A370GI97</accession>
<dbReference type="Proteomes" id="UP000254720">
    <property type="component" value="Unassembled WGS sequence"/>
</dbReference>
<feature type="domain" description="DUF2007" evidence="1">
    <location>
        <begin position="1"/>
        <end position="65"/>
    </location>
</feature>
<dbReference type="Gene3D" id="3.30.70.790">
    <property type="entry name" value="UreE, C-terminal domain"/>
    <property type="match status" value="1"/>
</dbReference>
<reference evidence="2 3" key="1">
    <citation type="submission" date="2018-07" db="EMBL/GenBank/DDBJ databases">
        <title>Genomic Encyclopedia of Type Strains, Phase IV (KMG-IV): sequencing the most valuable type-strain genomes for metagenomic binning, comparative biology and taxonomic classification.</title>
        <authorList>
            <person name="Goeker M."/>
        </authorList>
    </citation>
    <scope>NUCLEOTIDE SEQUENCE [LARGE SCALE GENOMIC DNA]</scope>
    <source>
        <strain evidence="2 3">DSM 16500</strain>
    </source>
</reference>
<sequence>MKKVFTSSNITLVSFYKTLLEDNGIAVIVKNYYLTGGVGDIPPNECVPELWVIDDDLLDEAMAILSTQKQTPWVCACGEKHGGQFVQCWKCGKIRKK</sequence>
<evidence type="ECO:0000313" key="2">
    <source>
        <dbReference type="EMBL" id="RDI43377.1"/>
    </source>
</evidence>
<name>A0A370GI97_9COXI</name>
<keyword evidence="3" id="KW-1185">Reference proteome</keyword>
<dbReference type="RefSeq" id="WP_114834410.1">
    <property type="nucleotide sequence ID" value="NZ_LR699114.1"/>
</dbReference>
<evidence type="ECO:0000259" key="1">
    <source>
        <dbReference type="Pfam" id="PF09413"/>
    </source>
</evidence>
<dbReference type="InterPro" id="IPR018551">
    <property type="entry name" value="DUF2007"/>
</dbReference>
<dbReference type="AlphaFoldDB" id="A0A370GI97"/>
<evidence type="ECO:0000313" key="3">
    <source>
        <dbReference type="Proteomes" id="UP000254720"/>
    </source>
</evidence>
<dbReference type="EMBL" id="QQAX01000011">
    <property type="protein sequence ID" value="RDI43377.1"/>
    <property type="molecule type" value="Genomic_DNA"/>
</dbReference>
<gene>
    <name evidence="2" type="ORF">C8D86_11133</name>
</gene>
<dbReference type="OrthoDB" id="9814654at2"/>
<proteinExistence type="predicted"/>
<dbReference type="Pfam" id="PF09413">
    <property type="entry name" value="DUF2007"/>
    <property type="match status" value="1"/>
</dbReference>
<protein>
    <submittedName>
        <fullName evidence="2">Putative signal transducing protein</fullName>
    </submittedName>
</protein>
<comment type="caution">
    <text evidence="2">The sequence shown here is derived from an EMBL/GenBank/DDBJ whole genome shotgun (WGS) entry which is preliminary data.</text>
</comment>
<organism evidence="2 3">
    <name type="scientific">Aquicella lusitana</name>
    <dbReference type="NCBI Taxonomy" id="254246"/>
    <lineage>
        <taxon>Bacteria</taxon>
        <taxon>Pseudomonadati</taxon>
        <taxon>Pseudomonadota</taxon>
        <taxon>Gammaproteobacteria</taxon>
        <taxon>Legionellales</taxon>
        <taxon>Coxiellaceae</taxon>
        <taxon>Aquicella</taxon>
    </lineage>
</organism>